<name>A0ABP8H1P2_9BACT</name>
<keyword evidence="2" id="KW-1185">Reference proteome</keyword>
<reference evidence="2" key="1">
    <citation type="journal article" date="2019" name="Int. J. Syst. Evol. Microbiol.">
        <title>The Global Catalogue of Microorganisms (GCM) 10K type strain sequencing project: providing services to taxonomists for standard genome sequencing and annotation.</title>
        <authorList>
            <consortium name="The Broad Institute Genomics Platform"/>
            <consortium name="The Broad Institute Genome Sequencing Center for Infectious Disease"/>
            <person name="Wu L."/>
            <person name="Ma J."/>
        </authorList>
    </citation>
    <scope>NUCLEOTIDE SEQUENCE [LARGE SCALE GENOMIC DNA]</scope>
    <source>
        <strain evidence="2">JCM 17919</strain>
    </source>
</reference>
<comment type="caution">
    <text evidence="1">The sequence shown here is derived from an EMBL/GenBank/DDBJ whole genome shotgun (WGS) entry which is preliminary data.</text>
</comment>
<proteinExistence type="predicted"/>
<sequence length="322" mass="37083">MLAGGGEAAAQKRDKPFVDSTAYYDDLFDDMEEFLDSVTAPRTFFLVNIGVNDAYFNYEQEGSFDLLAKRQLTYTPSVGYYHKGGLGLNLSATVVNDGTGLNAFQYLATASYDYFQQTAFATGINYTRYFTRRDLPFYTTPLQNEVGAYFTYKRWWVKPAVFVSYGWGSREEYAEREAYITSLRLRPDGFTRVRTNETISDFSLSLSARHDFWWLNVGMKHASLRITPQVVFTSGTQKFGFNQNANTYGVVRATNLNELIATENQSLDDQLYFQPLSLAGFLRVEYSWKRIFLQPQYVLNYYFPAGSRNFLGLFRFNVGMYF</sequence>
<evidence type="ECO:0000313" key="1">
    <source>
        <dbReference type="EMBL" id="GAA4333122.1"/>
    </source>
</evidence>
<dbReference type="Proteomes" id="UP001501725">
    <property type="component" value="Unassembled WGS sequence"/>
</dbReference>
<protein>
    <submittedName>
        <fullName evidence="1">Uncharacterized protein</fullName>
    </submittedName>
</protein>
<organism evidence="1 2">
    <name type="scientific">Flaviaesturariibacter amylovorans</name>
    <dbReference type="NCBI Taxonomy" id="1084520"/>
    <lineage>
        <taxon>Bacteria</taxon>
        <taxon>Pseudomonadati</taxon>
        <taxon>Bacteroidota</taxon>
        <taxon>Chitinophagia</taxon>
        <taxon>Chitinophagales</taxon>
        <taxon>Chitinophagaceae</taxon>
        <taxon>Flaviaestuariibacter</taxon>
    </lineage>
</organism>
<evidence type="ECO:0000313" key="2">
    <source>
        <dbReference type="Proteomes" id="UP001501725"/>
    </source>
</evidence>
<gene>
    <name evidence="1" type="ORF">GCM10023184_26090</name>
</gene>
<dbReference type="EMBL" id="BAABGY010000007">
    <property type="protein sequence ID" value="GAA4333122.1"/>
    <property type="molecule type" value="Genomic_DNA"/>
</dbReference>
<accession>A0ABP8H1P2</accession>